<evidence type="ECO:0000256" key="1">
    <source>
        <dbReference type="SAM" id="MobiDB-lite"/>
    </source>
</evidence>
<dbReference type="Pfam" id="PF13365">
    <property type="entry name" value="Trypsin_2"/>
    <property type="match status" value="1"/>
</dbReference>
<dbReference type="KEGG" id="acht:bsdcttw_11960"/>
<evidence type="ECO:0000256" key="2">
    <source>
        <dbReference type="SAM" id="SignalP"/>
    </source>
</evidence>
<dbReference type="GO" id="GO:0006508">
    <property type="term" value="P:proteolysis"/>
    <property type="evidence" value="ECO:0007669"/>
    <property type="project" value="InterPro"/>
</dbReference>
<dbReference type="InterPro" id="IPR003343">
    <property type="entry name" value="Big_2"/>
</dbReference>
<dbReference type="PANTHER" id="PTHR22939:SF129">
    <property type="entry name" value="SERINE PROTEASE HTRA2, MITOCHONDRIAL"/>
    <property type="match status" value="1"/>
</dbReference>
<dbReference type="GO" id="GO:0004252">
    <property type="term" value="F:serine-type endopeptidase activity"/>
    <property type="evidence" value="ECO:0007669"/>
    <property type="project" value="InterPro"/>
</dbReference>
<dbReference type="InterPro" id="IPR043504">
    <property type="entry name" value="Peptidase_S1_PA_chymotrypsin"/>
</dbReference>
<keyword evidence="2" id="KW-0732">Signal</keyword>
<feature type="signal peptide" evidence="2">
    <location>
        <begin position="1"/>
        <end position="25"/>
    </location>
</feature>
<feature type="region of interest" description="Disordered" evidence="1">
    <location>
        <begin position="389"/>
        <end position="408"/>
    </location>
</feature>
<accession>A0A7I8DMB6</accession>
<dbReference type="Gene3D" id="2.60.120.380">
    <property type="match status" value="1"/>
</dbReference>
<evidence type="ECO:0000313" key="4">
    <source>
        <dbReference type="EMBL" id="BCJ98155.1"/>
    </source>
</evidence>
<sequence length="537" mass="57885">MRRIKRTILAIITVMTLAISPMHFPGTQVVMQAQAQTTLKSPAISQATLKLVKGKSAALSIKGAKGSVTWKSSAPKIASVNSKGLVTGKAAGTATVTGTYKNHKYTCKVTVILKTGRIAVNQNSINLNQAGFITVSVKNSTADDEVYYRVANSDIAECKWGYWASDADSLNLYIYPKEKGSTSVTITSKNDSDKLVIKVNVADDSRTAPPTATSVAEKCLPSVVQITTDKALGTGFFTEKGVIVTNYHVIEGASQIKVKLNNGEEYSVQTILGYDKDYDIALLSLPGKGTPLTASRFAPKTGDTAYAIGNPLGLDNTFSNGTISNASRVYDNVEYIQTTAAISSGNSGGPLLNAYGEVIGINTMQYVDGQNLNFALNITQVYDIDRSNPTAVSKMPTDEPASDSSEQILKEDTAKSGNIATAQELPSGQYADGSIDPTVDRTGTDYYRITLTKNSRIMVIAAADTKYSSDINNMTAKVVDAAGMVNIDSEIYYYDDTPYWYISKELPAGTYYIKVFTDPGKLYLPMPYYVYFGISED</sequence>
<dbReference type="InterPro" id="IPR009003">
    <property type="entry name" value="Peptidase_S1_PA"/>
</dbReference>
<organism evidence="4 5">
    <name type="scientific">Anaerocolumna chitinilytica</name>
    <dbReference type="NCBI Taxonomy" id="1727145"/>
    <lineage>
        <taxon>Bacteria</taxon>
        <taxon>Bacillati</taxon>
        <taxon>Bacillota</taxon>
        <taxon>Clostridia</taxon>
        <taxon>Lachnospirales</taxon>
        <taxon>Lachnospiraceae</taxon>
        <taxon>Anaerocolumna</taxon>
    </lineage>
</organism>
<reference evidence="4 5" key="1">
    <citation type="submission" date="2020-08" db="EMBL/GenBank/DDBJ databases">
        <title>Draft genome sequencing of an Anaerocolumna strain isolated from anoxic soil subjected to BSD treatment.</title>
        <authorList>
            <person name="Uek A."/>
            <person name="Tonouchi A."/>
        </authorList>
    </citation>
    <scope>NUCLEOTIDE SEQUENCE [LARGE SCALE GENOMIC DNA]</scope>
    <source>
        <strain evidence="4 5">CTTW</strain>
    </source>
</reference>
<dbReference type="InterPro" id="IPR001940">
    <property type="entry name" value="Peptidase_S1C"/>
</dbReference>
<protein>
    <recommendedName>
        <fullName evidence="3">BIG2 domain-containing protein</fullName>
    </recommendedName>
</protein>
<name>A0A7I8DMB6_9FIRM</name>
<dbReference type="RefSeq" id="WP_185258502.1">
    <property type="nucleotide sequence ID" value="NZ_AP023368.1"/>
</dbReference>
<evidence type="ECO:0000259" key="3">
    <source>
        <dbReference type="SMART" id="SM00635"/>
    </source>
</evidence>
<reference evidence="4 5" key="2">
    <citation type="submission" date="2020-08" db="EMBL/GenBank/DDBJ databases">
        <authorList>
            <person name="Ueki A."/>
            <person name="Tonouchi A."/>
        </authorList>
    </citation>
    <scope>NUCLEOTIDE SEQUENCE [LARGE SCALE GENOMIC DNA]</scope>
    <source>
        <strain evidence="4 5">CTTW</strain>
    </source>
</reference>
<dbReference type="Gene3D" id="2.60.40.1080">
    <property type="match status" value="1"/>
</dbReference>
<dbReference type="Gene3D" id="2.40.10.10">
    <property type="entry name" value="Trypsin-like serine proteases"/>
    <property type="match status" value="2"/>
</dbReference>
<dbReference type="AlphaFoldDB" id="A0A7I8DMB6"/>
<dbReference type="SUPFAM" id="SSF50494">
    <property type="entry name" value="Trypsin-like serine proteases"/>
    <property type="match status" value="1"/>
</dbReference>
<feature type="chain" id="PRO_5038874935" description="BIG2 domain-containing protein" evidence="2">
    <location>
        <begin position="26"/>
        <end position="537"/>
    </location>
</feature>
<dbReference type="EMBL" id="AP023368">
    <property type="protein sequence ID" value="BCJ98155.1"/>
    <property type="molecule type" value="Genomic_DNA"/>
</dbReference>
<dbReference type="Proteomes" id="UP000515703">
    <property type="component" value="Chromosome"/>
</dbReference>
<proteinExistence type="predicted"/>
<dbReference type="PRINTS" id="PR00834">
    <property type="entry name" value="PROTEASES2C"/>
</dbReference>
<dbReference type="PANTHER" id="PTHR22939">
    <property type="entry name" value="SERINE PROTEASE FAMILY S1C HTRA-RELATED"/>
    <property type="match status" value="1"/>
</dbReference>
<dbReference type="SUPFAM" id="SSF49373">
    <property type="entry name" value="Invasin/intimin cell-adhesion fragments"/>
    <property type="match status" value="1"/>
</dbReference>
<keyword evidence="5" id="KW-1185">Reference proteome</keyword>
<dbReference type="SMART" id="SM00635">
    <property type="entry name" value="BID_2"/>
    <property type="match status" value="1"/>
</dbReference>
<evidence type="ECO:0000313" key="5">
    <source>
        <dbReference type="Proteomes" id="UP000515703"/>
    </source>
</evidence>
<feature type="domain" description="BIG2" evidence="3">
    <location>
        <begin position="38"/>
        <end position="110"/>
    </location>
</feature>
<dbReference type="Pfam" id="PF02368">
    <property type="entry name" value="Big_2"/>
    <property type="match status" value="1"/>
</dbReference>
<gene>
    <name evidence="4" type="ORF">bsdcttw_11960</name>
</gene>
<dbReference type="InterPro" id="IPR008964">
    <property type="entry name" value="Invasin/intimin_cell_adhesion"/>
</dbReference>